<name>A0ABW1U274_9BURK</name>
<accession>A0ABW1U274</accession>
<gene>
    <name evidence="2" type="ORF">ACFQND_20430</name>
</gene>
<feature type="signal peptide" evidence="1">
    <location>
        <begin position="1"/>
        <end position="23"/>
    </location>
</feature>
<feature type="chain" id="PRO_5046007280" evidence="1">
    <location>
        <begin position="24"/>
        <end position="146"/>
    </location>
</feature>
<keyword evidence="1" id="KW-0732">Signal</keyword>
<evidence type="ECO:0000313" key="2">
    <source>
        <dbReference type="EMBL" id="MFC6283600.1"/>
    </source>
</evidence>
<keyword evidence="3" id="KW-1185">Reference proteome</keyword>
<dbReference type="RefSeq" id="WP_371438224.1">
    <property type="nucleotide sequence ID" value="NZ_JBHSRS010000083.1"/>
</dbReference>
<evidence type="ECO:0000313" key="3">
    <source>
        <dbReference type="Proteomes" id="UP001596270"/>
    </source>
</evidence>
<dbReference type="Proteomes" id="UP001596270">
    <property type="component" value="Unassembled WGS sequence"/>
</dbReference>
<evidence type="ECO:0000256" key="1">
    <source>
        <dbReference type="SAM" id="SignalP"/>
    </source>
</evidence>
<sequence>MTFIKYLLILSTTLATLACSSMGGSSMGSDSTVTEATAKQLSGDVPLPPGTVIKQQDTLVMGTGNTWTGRLNLAISGEPQAVFTYFRDGMPGAGWTLTSSSFSKLSLLTFTKGERVANVQMQSTNFGGNEVLVTVAPAAKPVTSRP</sequence>
<comment type="caution">
    <text evidence="2">The sequence shown here is derived from an EMBL/GenBank/DDBJ whole genome shotgun (WGS) entry which is preliminary data.</text>
</comment>
<reference evidence="3" key="1">
    <citation type="journal article" date="2019" name="Int. J. Syst. Evol. Microbiol.">
        <title>The Global Catalogue of Microorganisms (GCM) 10K type strain sequencing project: providing services to taxonomists for standard genome sequencing and annotation.</title>
        <authorList>
            <consortium name="The Broad Institute Genomics Platform"/>
            <consortium name="The Broad Institute Genome Sequencing Center for Infectious Disease"/>
            <person name="Wu L."/>
            <person name="Ma J."/>
        </authorList>
    </citation>
    <scope>NUCLEOTIDE SEQUENCE [LARGE SCALE GENOMIC DNA]</scope>
    <source>
        <strain evidence="3">CCUG 39402</strain>
    </source>
</reference>
<proteinExistence type="predicted"/>
<dbReference type="EMBL" id="JBHSRS010000083">
    <property type="protein sequence ID" value="MFC6283600.1"/>
    <property type="molecule type" value="Genomic_DNA"/>
</dbReference>
<protein>
    <submittedName>
        <fullName evidence="2">Uncharacterized protein</fullName>
    </submittedName>
</protein>
<dbReference type="PROSITE" id="PS51257">
    <property type="entry name" value="PROKAR_LIPOPROTEIN"/>
    <property type="match status" value="1"/>
</dbReference>
<organism evidence="2 3">
    <name type="scientific">Polaromonas aquatica</name>
    <dbReference type="NCBI Taxonomy" id="332657"/>
    <lineage>
        <taxon>Bacteria</taxon>
        <taxon>Pseudomonadati</taxon>
        <taxon>Pseudomonadota</taxon>
        <taxon>Betaproteobacteria</taxon>
        <taxon>Burkholderiales</taxon>
        <taxon>Comamonadaceae</taxon>
        <taxon>Polaromonas</taxon>
    </lineage>
</organism>